<keyword evidence="2" id="KW-1185">Reference proteome</keyword>
<dbReference type="RefSeq" id="WP_235049777.1">
    <property type="nucleotide sequence ID" value="NZ_JAKFHA010000001.1"/>
</dbReference>
<proteinExistence type="predicted"/>
<accession>A0AA41U141</accession>
<comment type="caution">
    <text evidence="1">The sequence shown here is derived from an EMBL/GenBank/DDBJ whole genome shotgun (WGS) entry which is preliminary data.</text>
</comment>
<dbReference type="EMBL" id="JAKFHA010000001">
    <property type="protein sequence ID" value="MCF2525749.1"/>
    <property type="molecule type" value="Genomic_DNA"/>
</dbReference>
<name>A0AA41U141_9ACTN</name>
<gene>
    <name evidence="1" type="ORF">LZ495_00725</name>
</gene>
<evidence type="ECO:0000313" key="2">
    <source>
        <dbReference type="Proteomes" id="UP001165378"/>
    </source>
</evidence>
<reference evidence="1" key="1">
    <citation type="submission" date="2022-01" db="EMBL/GenBank/DDBJ databases">
        <title>Genome-Based Taxonomic Classification of the Phylum Actinobacteria.</title>
        <authorList>
            <person name="Gao Y."/>
        </authorList>
    </citation>
    <scope>NUCLEOTIDE SEQUENCE</scope>
    <source>
        <strain evidence="1">KLBMP 8922</strain>
    </source>
</reference>
<sequence>MDDEVDDPAEFAKQRLSLYVESLRIRMPEAQYELLRDVLKLWAENGGGTIKIHMDDEERALFTPEVQREVLVIMGLMGALASGHEDRADHVVVDLGDGAHVKGAQTLVPPDTAADPERLAAMRDSLDRKAAERSRDQAELDAIARASGMLPEEDPE</sequence>
<dbReference type="Proteomes" id="UP001165378">
    <property type="component" value="Unassembled WGS sequence"/>
</dbReference>
<evidence type="ECO:0000313" key="1">
    <source>
        <dbReference type="EMBL" id="MCF2525749.1"/>
    </source>
</evidence>
<organism evidence="1 2">
    <name type="scientific">Yinghuangia soli</name>
    <dbReference type="NCBI Taxonomy" id="2908204"/>
    <lineage>
        <taxon>Bacteria</taxon>
        <taxon>Bacillati</taxon>
        <taxon>Actinomycetota</taxon>
        <taxon>Actinomycetes</taxon>
        <taxon>Kitasatosporales</taxon>
        <taxon>Streptomycetaceae</taxon>
        <taxon>Yinghuangia</taxon>
    </lineage>
</organism>
<protein>
    <submittedName>
        <fullName evidence="1">Uncharacterized protein</fullName>
    </submittedName>
</protein>
<dbReference type="AlphaFoldDB" id="A0AA41U141"/>